<dbReference type="Pfam" id="PF13280">
    <property type="entry name" value="WYL"/>
    <property type="match status" value="1"/>
</dbReference>
<evidence type="ECO:0000259" key="2">
    <source>
        <dbReference type="Pfam" id="PF26107"/>
    </source>
</evidence>
<evidence type="ECO:0000259" key="3">
    <source>
        <dbReference type="Pfam" id="PF26109"/>
    </source>
</evidence>
<dbReference type="InterPro" id="IPR059020">
    <property type="entry name" value="CapW_CTD"/>
</dbReference>
<feature type="domain" description="DNA-binding transcriptional repressor CapW winged helix-turn-helix" evidence="3">
    <location>
        <begin position="14"/>
        <end position="95"/>
    </location>
</feature>
<accession>A0A1H7Q359</accession>
<feature type="domain" description="DNA-binding transcriptional repressor CapW C-terminal dimerisation" evidence="2">
    <location>
        <begin position="214"/>
        <end position="281"/>
    </location>
</feature>
<dbReference type="InterPro" id="IPR051534">
    <property type="entry name" value="CBASS_pafABC_assoc_protein"/>
</dbReference>
<dbReference type="Pfam" id="PF26109">
    <property type="entry name" value="WHD_BrxR"/>
    <property type="match status" value="1"/>
</dbReference>
<dbReference type="PIRSF" id="PIRSF015558">
    <property type="entry name" value="Txn_reg_DeoR_prd"/>
    <property type="match status" value="1"/>
</dbReference>
<dbReference type="InterPro" id="IPR016634">
    <property type="entry name" value="CapW-like"/>
</dbReference>
<dbReference type="PANTHER" id="PTHR34580:SF3">
    <property type="entry name" value="PROTEIN PAFB"/>
    <property type="match status" value="1"/>
</dbReference>
<reference evidence="5" key="1">
    <citation type="submission" date="2016-10" db="EMBL/GenBank/DDBJ databases">
        <authorList>
            <person name="Varghese N."/>
            <person name="Submissions S."/>
        </authorList>
    </citation>
    <scope>NUCLEOTIDE SEQUENCE [LARGE SCALE GENOMIC DNA]</scope>
    <source>
        <strain evidence="5">CGMCC 1.9127</strain>
    </source>
</reference>
<dbReference type="PROSITE" id="PS52050">
    <property type="entry name" value="WYL"/>
    <property type="match status" value="1"/>
</dbReference>
<evidence type="ECO:0000313" key="5">
    <source>
        <dbReference type="Proteomes" id="UP000199297"/>
    </source>
</evidence>
<dbReference type="InterPro" id="IPR026881">
    <property type="entry name" value="WYL_dom"/>
</dbReference>
<organism evidence="4 5">
    <name type="scientific">Colwellia chukchiensis</name>
    <dbReference type="NCBI Taxonomy" id="641665"/>
    <lineage>
        <taxon>Bacteria</taxon>
        <taxon>Pseudomonadati</taxon>
        <taxon>Pseudomonadota</taxon>
        <taxon>Gammaproteobacteria</taxon>
        <taxon>Alteromonadales</taxon>
        <taxon>Colwelliaceae</taxon>
        <taxon>Colwellia</taxon>
    </lineage>
</organism>
<feature type="domain" description="WYL" evidence="1">
    <location>
        <begin position="128"/>
        <end position="191"/>
    </location>
</feature>
<dbReference type="STRING" id="641665.GCA_002104455_02526"/>
<name>A0A1H7Q359_9GAMM</name>
<evidence type="ECO:0000259" key="1">
    <source>
        <dbReference type="Pfam" id="PF13280"/>
    </source>
</evidence>
<dbReference type="PANTHER" id="PTHR34580">
    <property type="match status" value="1"/>
</dbReference>
<evidence type="ECO:0000313" key="4">
    <source>
        <dbReference type="EMBL" id="SEL42168.1"/>
    </source>
</evidence>
<dbReference type="Proteomes" id="UP000199297">
    <property type="component" value="Unassembled WGS sequence"/>
</dbReference>
<keyword evidence="5" id="KW-1185">Reference proteome</keyword>
<gene>
    <name evidence="4" type="ORF">SAMN05216262_110126</name>
</gene>
<sequence>MNVKRDSNDEIKWDMYLRLRLIEMVTMWEGRLTTVSLTQGFGIKRQQGSRDIAFYRKQCPENLYYCTKTRGYLPTESFSPKFTRGDIGEYLKFLSVNKDAASYITTIEQVDTPIEILSPPNRIVDPRIVRSLIKACRNRERIDVTYASMKNPLGEERNIIPHTFVSSGYRWHLRAFCEKDRIYKDFVLGRFIGEVETIATNIDTPEDKAWNTFIDLKIIPNPEYSDEQQQLIAREWGMTDMCEVVTIRAALAQYYLILMHIPYKGNYEGVRHRVILENLDVIKPYLMSS</sequence>
<dbReference type="InterPro" id="IPR059019">
    <property type="entry name" value="WHD_CapW"/>
</dbReference>
<dbReference type="AlphaFoldDB" id="A0A1H7Q359"/>
<protein>
    <submittedName>
        <fullName evidence="4">WYL domain-containing protein</fullName>
    </submittedName>
</protein>
<dbReference type="Pfam" id="PF26107">
    <property type="entry name" value="BrxR_CTD"/>
    <property type="match status" value="1"/>
</dbReference>
<dbReference type="EMBL" id="FOBI01000010">
    <property type="protein sequence ID" value="SEL42168.1"/>
    <property type="molecule type" value="Genomic_DNA"/>
</dbReference>
<proteinExistence type="predicted"/>